<dbReference type="Gene3D" id="1.25.40.10">
    <property type="entry name" value="Tetratricopeptide repeat domain"/>
    <property type="match status" value="1"/>
</dbReference>
<evidence type="ECO:0000256" key="1">
    <source>
        <dbReference type="ARBA" id="ARBA00022741"/>
    </source>
</evidence>
<sequence length="947" mass="101674">MRADTAGLAWQDVAEVAVDLRVFDREAGAALDAATRDDTAAVVRHAAAALAQYRGAFLPGVDDEWAREVREDRENRCARLCGLLSDALASTGDLTAAVDVARRRVRLRPLEEAGHRALMELQLAQGDRAGAVSTYERCASVLGRELGVAPHADTRRALAAVTSSPDGDGATPVEARARGTPALVGREAELAVLTRAWRRAVAGEPGLVLVRGEAGVGKTRLVAELATLVRERDGVVAESGCYGTSDRLALAPVADWLRVPAVHAAAEALDPVWRVEVERLVPRAGRAEPGLVDGARAMADAWRRHRFSEGLAQAFLQVGRPLLLVLDNLQWGDQETVAFLAHLLGRAGDSSLLVVGTAHDDPGAVDGWFPRMRATGVASELTLDPLDAAATARLATAVSGRPPDDPEALHAVTGGLSLHVVEAVSGAGVTAGPARGDLAAMLRARLEEVSPTARDVAVLAAAVGREFTLALLVEASELDAEAVVRALDELWRRRIVRETASGFDFSHDLLREAADALASPPTRWLLHRRLAHALEELHADDLDAVSVRLARHHARSGRPEQAVSAYRRAAHVAASRFAHGEAIRLLREALLLVRAMPPGRHRDEEELALRDALAAPLNARHGYASPVVRETLEASVALAHRIGHQDAELSALVGLWITRFVAGAIGESEAIATRVVAMADGAPALVAHAHFAAAGSAFALGRPRRALHHFAVVAETADTVSLSVGTRLDVHGAGWAAHAHWLLGDDERARRTATETVARARRIEHPYSVAVALAYDAVTHQFRDDRPALEASVAELTELCERYGFAYYREWGPVLSGWARGGAEGSESAHRGIDGLRATGAFFRMPYWLTLVADIALRRGRRDEARAVLDAAIADARSRHDVWWLPEVLRRRAALDDAPGAVERLRAAADLAREHGSTALLRRCHADLRDIDPTALTERSRASRPYG</sequence>
<dbReference type="InterPro" id="IPR027417">
    <property type="entry name" value="P-loop_NTPase"/>
</dbReference>
<protein>
    <submittedName>
        <fullName evidence="4">ATP-binding protein</fullName>
    </submittedName>
</protein>
<keyword evidence="4" id="KW-0808">Transferase</keyword>
<dbReference type="SUPFAM" id="SSF52540">
    <property type="entry name" value="P-loop containing nucleoside triphosphate hydrolases"/>
    <property type="match status" value="1"/>
</dbReference>
<keyword evidence="4" id="KW-0548">Nucleotidyltransferase</keyword>
<dbReference type="GO" id="GO:0005524">
    <property type="term" value="F:ATP binding"/>
    <property type="evidence" value="ECO:0007669"/>
    <property type="project" value="UniProtKB-KW"/>
</dbReference>
<dbReference type="EMBL" id="JBHSIM010000012">
    <property type="protein sequence ID" value="MFC4831938.1"/>
    <property type="molecule type" value="Genomic_DNA"/>
</dbReference>
<dbReference type="Pfam" id="PF13191">
    <property type="entry name" value="AAA_16"/>
    <property type="match status" value="1"/>
</dbReference>
<dbReference type="InterPro" id="IPR005158">
    <property type="entry name" value="BTAD"/>
</dbReference>
<proteinExistence type="predicted"/>
<evidence type="ECO:0000259" key="3">
    <source>
        <dbReference type="SMART" id="SM01043"/>
    </source>
</evidence>
<dbReference type="SUPFAM" id="SSF48452">
    <property type="entry name" value="TPR-like"/>
    <property type="match status" value="1"/>
</dbReference>
<dbReference type="InterPro" id="IPR041664">
    <property type="entry name" value="AAA_16"/>
</dbReference>
<dbReference type="SMART" id="SM01043">
    <property type="entry name" value="BTAD"/>
    <property type="match status" value="1"/>
</dbReference>
<comment type="caution">
    <text evidence="4">The sequence shown here is derived from an EMBL/GenBank/DDBJ whole genome shotgun (WGS) entry which is preliminary data.</text>
</comment>
<accession>A0ABV9RDX5</accession>
<evidence type="ECO:0000313" key="4">
    <source>
        <dbReference type="EMBL" id="MFC4831938.1"/>
    </source>
</evidence>
<keyword evidence="5" id="KW-1185">Reference proteome</keyword>
<evidence type="ECO:0000256" key="2">
    <source>
        <dbReference type="ARBA" id="ARBA00022840"/>
    </source>
</evidence>
<name>A0ABV9RDX5_9PSEU</name>
<evidence type="ECO:0000313" key="5">
    <source>
        <dbReference type="Proteomes" id="UP001595909"/>
    </source>
</evidence>
<dbReference type="Proteomes" id="UP001595909">
    <property type="component" value="Unassembled WGS sequence"/>
</dbReference>
<keyword evidence="1" id="KW-0547">Nucleotide-binding</keyword>
<feature type="domain" description="Bacterial transcriptional activator" evidence="3">
    <location>
        <begin position="18"/>
        <end position="162"/>
    </location>
</feature>
<organism evidence="4 5">
    <name type="scientific">Actinomycetospora chibensis</name>
    <dbReference type="NCBI Taxonomy" id="663606"/>
    <lineage>
        <taxon>Bacteria</taxon>
        <taxon>Bacillati</taxon>
        <taxon>Actinomycetota</taxon>
        <taxon>Actinomycetes</taxon>
        <taxon>Pseudonocardiales</taxon>
        <taxon>Pseudonocardiaceae</taxon>
        <taxon>Actinomycetospora</taxon>
    </lineage>
</organism>
<dbReference type="PANTHER" id="PTHR16305:SF28">
    <property type="entry name" value="GUANYLATE CYCLASE DOMAIN-CONTAINING PROTEIN"/>
    <property type="match status" value="1"/>
</dbReference>
<dbReference type="RefSeq" id="WP_274188812.1">
    <property type="nucleotide sequence ID" value="NZ_BAABHN010000012.1"/>
</dbReference>
<dbReference type="GO" id="GO:0016779">
    <property type="term" value="F:nucleotidyltransferase activity"/>
    <property type="evidence" value="ECO:0007669"/>
    <property type="project" value="UniProtKB-KW"/>
</dbReference>
<dbReference type="Pfam" id="PF03704">
    <property type="entry name" value="BTAD"/>
    <property type="match status" value="1"/>
</dbReference>
<dbReference type="PANTHER" id="PTHR16305">
    <property type="entry name" value="TESTICULAR SOLUBLE ADENYLYL CYCLASE"/>
    <property type="match status" value="1"/>
</dbReference>
<reference evidence="5" key="1">
    <citation type="journal article" date="2019" name="Int. J. Syst. Evol. Microbiol.">
        <title>The Global Catalogue of Microorganisms (GCM) 10K type strain sequencing project: providing services to taxonomists for standard genome sequencing and annotation.</title>
        <authorList>
            <consortium name="The Broad Institute Genomics Platform"/>
            <consortium name="The Broad Institute Genome Sequencing Center for Infectious Disease"/>
            <person name="Wu L."/>
            <person name="Ma J."/>
        </authorList>
    </citation>
    <scope>NUCLEOTIDE SEQUENCE [LARGE SCALE GENOMIC DNA]</scope>
    <source>
        <strain evidence="5">CCUG 50347</strain>
    </source>
</reference>
<keyword evidence="2 4" id="KW-0067">ATP-binding</keyword>
<gene>
    <name evidence="4" type="ORF">ACFPEL_05905</name>
</gene>
<dbReference type="InterPro" id="IPR011990">
    <property type="entry name" value="TPR-like_helical_dom_sf"/>
</dbReference>